<dbReference type="OrthoDB" id="1731372at2759"/>
<dbReference type="PANTHER" id="PTHR47266">
    <property type="entry name" value="ENDONUCLEASE-RELATED"/>
    <property type="match status" value="1"/>
</dbReference>
<dbReference type="InterPro" id="IPR012337">
    <property type="entry name" value="RNaseH-like_sf"/>
</dbReference>
<dbReference type="InterPro" id="IPR001584">
    <property type="entry name" value="Integrase_cat-core"/>
</dbReference>
<evidence type="ECO:0000313" key="4">
    <source>
        <dbReference type="Proteomes" id="UP000585474"/>
    </source>
</evidence>
<dbReference type="AlphaFoldDB" id="A0A7J0DW75"/>
<evidence type="ECO:0000256" key="1">
    <source>
        <dbReference type="SAM" id="Coils"/>
    </source>
</evidence>
<evidence type="ECO:0000313" key="3">
    <source>
        <dbReference type="EMBL" id="GFS43543.1"/>
    </source>
</evidence>
<dbReference type="Gene3D" id="1.10.340.70">
    <property type="match status" value="1"/>
</dbReference>
<dbReference type="PROSITE" id="PS50994">
    <property type="entry name" value="INTEGRASE"/>
    <property type="match status" value="1"/>
</dbReference>
<dbReference type="InterPro" id="IPR036397">
    <property type="entry name" value="RNaseH_sf"/>
</dbReference>
<dbReference type="InterPro" id="IPR052160">
    <property type="entry name" value="Gypsy_RT_Integrase-like"/>
</dbReference>
<keyword evidence="1" id="KW-0175">Coiled coil</keyword>
<keyword evidence="4" id="KW-1185">Reference proteome</keyword>
<feature type="domain" description="Integrase catalytic" evidence="2">
    <location>
        <begin position="108"/>
        <end position="201"/>
    </location>
</feature>
<dbReference type="GO" id="GO:0003676">
    <property type="term" value="F:nucleic acid binding"/>
    <property type="evidence" value="ECO:0007669"/>
    <property type="project" value="InterPro"/>
</dbReference>
<reference evidence="4" key="1">
    <citation type="submission" date="2019-07" db="EMBL/GenBank/DDBJ databases">
        <title>De Novo Assembly of kiwifruit Actinidia rufa.</title>
        <authorList>
            <person name="Sugita-Konishi S."/>
            <person name="Sato K."/>
            <person name="Mori E."/>
            <person name="Abe Y."/>
            <person name="Kisaki G."/>
            <person name="Hamano K."/>
            <person name="Suezawa K."/>
            <person name="Otani M."/>
            <person name="Fukuda T."/>
            <person name="Manabe T."/>
            <person name="Gomi K."/>
            <person name="Tabuchi M."/>
            <person name="Akimitsu K."/>
            <person name="Kataoka I."/>
        </authorList>
    </citation>
    <scope>NUCLEOTIDE SEQUENCE [LARGE SCALE GENOMIC DNA]</scope>
    <source>
        <strain evidence="4">cv. Fuchu</strain>
    </source>
</reference>
<comment type="caution">
    <text evidence="3">The sequence shown here is derived from an EMBL/GenBank/DDBJ whole genome shotgun (WGS) entry which is preliminary data.</text>
</comment>
<dbReference type="InterPro" id="IPR041588">
    <property type="entry name" value="Integrase_H2C2"/>
</dbReference>
<proteinExistence type="predicted"/>
<organism evidence="3 4">
    <name type="scientific">Actinidia rufa</name>
    <dbReference type="NCBI Taxonomy" id="165716"/>
    <lineage>
        <taxon>Eukaryota</taxon>
        <taxon>Viridiplantae</taxon>
        <taxon>Streptophyta</taxon>
        <taxon>Embryophyta</taxon>
        <taxon>Tracheophyta</taxon>
        <taxon>Spermatophyta</taxon>
        <taxon>Magnoliopsida</taxon>
        <taxon>eudicotyledons</taxon>
        <taxon>Gunneridae</taxon>
        <taxon>Pentapetalae</taxon>
        <taxon>asterids</taxon>
        <taxon>Ericales</taxon>
        <taxon>Actinidiaceae</taxon>
        <taxon>Actinidia</taxon>
    </lineage>
</organism>
<name>A0A7J0DW75_9ERIC</name>
<dbReference type="GO" id="GO:0015074">
    <property type="term" value="P:DNA integration"/>
    <property type="evidence" value="ECO:0007669"/>
    <property type="project" value="InterPro"/>
</dbReference>
<dbReference type="Proteomes" id="UP000585474">
    <property type="component" value="Unassembled WGS sequence"/>
</dbReference>
<protein>
    <recommendedName>
        <fullName evidence="2">Integrase catalytic domain-containing protein</fullName>
    </recommendedName>
</protein>
<evidence type="ECO:0000259" key="2">
    <source>
        <dbReference type="PROSITE" id="PS50994"/>
    </source>
</evidence>
<dbReference type="EMBL" id="BJWL01000423">
    <property type="protein sequence ID" value="GFS43543.1"/>
    <property type="molecule type" value="Genomic_DNA"/>
</dbReference>
<feature type="coiled-coil region" evidence="1">
    <location>
        <begin position="251"/>
        <end position="278"/>
    </location>
</feature>
<dbReference type="Pfam" id="PF17921">
    <property type="entry name" value="Integrase_H2C2"/>
    <property type="match status" value="1"/>
</dbReference>
<dbReference type="Gene3D" id="3.30.420.10">
    <property type="entry name" value="Ribonuclease H-like superfamily/Ribonuclease H"/>
    <property type="match status" value="2"/>
</dbReference>
<accession>A0A7J0DW75</accession>
<dbReference type="SUPFAM" id="SSF53098">
    <property type="entry name" value="Ribonuclease H-like"/>
    <property type="match status" value="1"/>
</dbReference>
<sequence>MQRYAEHTRQHSSELCNLLSSHWSDLHAGGVLSGLAQAVYFCSSVQVALQFGAVCGNHSGARSLARKTIRQGYFWPTIERDAATYVRRCDKCQRFAPVSRLPHTEMVPMSSPWPFAQWGIDILCPLPRAPLQRKFLIVAIDYFTKWIEAQPLAKITEKNTRDFVWKHLVCRFGIPKVIISDNARNLKARLERSKSEWAEDLPSILWAYHTTSRIPTSKTPYSMVFGTESVIPVEIGMPSFRTSNFDKESNEAELRLNLDLLEERREKAELRQVAYKCQVAKYYNQRVKHRSFLPGDLVLRRVTLSTKEPNAGKLGPTWEGPYKVIKVYRPETYWLEDPNGKALLHP</sequence>
<gene>
    <name evidence="3" type="ORF">Acr_00g0085670</name>
</gene>